<dbReference type="InterPro" id="IPR050111">
    <property type="entry name" value="C-type_lectin/snaclec_domain"/>
</dbReference>
<dbReference type="Pfam" id="PF00059">
    <property type="entry name" value="Lectin_C"/>
    <property type="match status" value="1"/>
</dbReference>
<keyword evidence="4" id="KW-1133">Transmembrane helix</keyword>
<organism evidence="6 7">
    <name type="scientific">Echeneis naucrates</name>
    <name type="common">Live sharksucker</name>
    <dbReference type="NCBI Taxonomy" id="173247"/>
    <lineage>
        <taxon>Eukaryota</taxon>
        <taxon>Metazoa</taxon>
        <taxon>Chordata</taxon>
        <taxon>Craniata</taxon>
        <taxon>Vertebrata</taxon>
        <taxon>Euteleostomi</taxon>
        <taxon>Actinopterygii</taxon>
        <taxon>Neopterygii</taxon>
        <taxon>Teleostei</taxon>
        <taxon>Neoteleostei</taxon>
        <taxon>Acanthomorphata</taxon>
        <taxon>Carangaria</taxon>
        <taxon>Carangiformes</taxon>
        <taxon>Echeneidae</taxon>
        <taxon>Echeneis</taxon>
    </lineage>
</organism>
<evidence type="ECO:0000256" key="2">
    <source>
        <dbReference type="ARBA" id="ARBA00023157"/>
    </source>
</evidence>
<evidence type="ECO:0000259" key="5">
    <source>
        <dbReference type="PROSITE" id="PS50041"/>
    </source>
</evidence>
<dbReference type="InterPro" id="IPR016187">
    <property type="entry name" value="CTDL_fold"/>
</dbReference>
<dbReference type="InterPro" id="IPR033989">
    <property type="entry name" value="CD209-like_CTLD"/>
</dbReference>
<dbReference type="InterPro" id="IPR001304">
    <property type="entry name" value="C-type_lectin-like"/>
</dbReference>
<dbReference type="PROSITE" id="PS00615">
    <property type="entry name" value="C_TYPE_LECTIN_1"/>
    <property type="match status" value="1"/>
</dbReference>
<gene>
    <name evidence="6" type="primary">LOC115045879</name>
</gene>
<dbReference type="PROSITE" id="PS50041">
    <property type="entry name" value="C_TYPE_LECTIN_2"/>
    <property type="match status" value="1"/>
</dbReference>
<dbReference type="InterPro" id="IPR018378">
    <property type="entry name" value="C-type_lectin_CS"/>
</dbReference>
<dbReference type="CDD" id="cd03590">
    <property type="entry name" value="CLECT_DC-SIGN_like"/>
    <property type="match status" value="1"/>
</dbReference>
<feature type="domain" description="C-type lectin" evidence="5">
    <location>
        <begin position="344"/>
        <end position="462"/>
    </location>
</feature>
<evidence type="ECO:0000256" key="3">
    <source>
        <dbReference type="SAM" id="Coils"/>
    </source>
</evidence>
<dbReference type="GeneID" id="115045879"/>
<keyword evidence="2" id="KW-1015">Disulfide bond</keyword>
<accession>A0A665WEG9</accession>
<keyword evidence="1" id="KW-0430">Lectin</keyword>
<proteinExistence type="predicted"/>
<dbReference type="GO" id="GO:0030246">
    <property type="term" value="F:carbohydrate binding"/>
    <property type="evidence" value="ECO:0007669"/>
    <property type="project" value="UniProtKB-KW"/>
</dbReference>
<feature type="coiled-coil region" evidence="3">
    <location>
        <begin position="73"/>
        <end position="331"/>
    </location>
</feature>
<dbReference type="InParanoid" id="A0A665WEG9"/>
<name>A0A665WEG9_ECHNA</name>
<evidence type="ECO:0000256" key="4">
    <source>
        <dbReference type="SAM" id="Phobius"/>
    </source>
</evidence>
<reference evidence="6" key="3">
    <citation type="submission" date="2025-09" db="UniProtKB">
        <authorList>
            <consortium name="Ensembl"/>
        </authorList>
    </citation>
    <scope>IDENTIFICATION</scope>
</reference>
<dbReference type="OMA" id="LSFQTQM"/>
<keyword evidence="4" id="KW-0472">Membrane</keyword>
<protein>
    <submittedName>
        <fullName evidence="6">C-type lectin domain family 4 member M-like</fullName>
    </submittedName>
</protein>
<dbReference type="PANTHER" id="PTHR22803">
    <property type="entry name" value="MANNOSE, PHOSPHOLIPASE, LECTIN RECEPTOR RELATED"/>
    <property type="match status" value="1"/>
</dbReference>
<evidence type="ECO:0000313" key="7">
    <source>
        <dbReference type="Proteomes" id="UP000472264"/>
    </source>
</evidence>
<keyword evidence="7" id="KW-1185">Reference proteome</keyword>
<dbReference type="InterPro" id="IPR016186">
    <property type="entry name" value="C-type_lectin-like/link_sf"/>
</dbReference>
<dbReference type="AlphaFoldDB" id="A0A665WEG9"/>
<reference evidence="6" key="1">
    <citation type="submission" date="2021-04" db="EMBL/GenBank/DDBJ databases">
        <authorList>
            <consortium name="Wellcome Sanger Institute Data Sharing"/>
        </authorList>
    </citation>
    <scope>NUCLEOTIDE SEQUENCE [LARGE SCALE GENOMIC DNA]</scope>
</reference>
<dbReference type="SMART" id="SM00034">
    <property type="entry name" value="CLECT"/>
    <property type="match status" value="1"/>
</dbReference>
<dbReference type="Ensembl" id="ENSENLT00000043101.1">
    <property type="protein sequence ID" value="ENSENLP00000042017.1"/>
    <property type="gene ID" value="ENSENLG00000018005.1"/>
</dbReference>
<keyword evidence="4" id="KW-0812">Transmembrane</keyword>
<keyword evidence="3" id="KW-0175">Coiled coil</keyword>
<dbReference type="Proteomes" id="UP000472264">
    <property type="component" value="Chromosome 1"/>
</dbReference>
<dbReference type="Gene3D" id="3.10.100.10">
    <property type="entry name" value="Mannose-Binding Protein A, subunit A"/>
    <property type="match status" value="1"/>
</dbReference>
<evidence type="ECO:0000313" key="6">
    <source>
        <dbReference type="Ensembl" id="ENSENLP00000042017.1"/>
    </source>
</evidence>
<reference evidence="6" key="2">
    <citation type="submission" date="2025-08" db="UniProtKB">
        <authorList>
            <consortium name="Ensembl"/>
        </authorList>
    </citation>
    <scope>IDENTIFICATION</scope>
</reference>
<dbReference type="SUPFAM" id="SSF56436">
    <property type="entry name" value="C-type lectin-like"/>
    <property type="match status" value="1"/>
</dbReference>
<evidence type="ECO:0000256" key="1">
    <source>
        <dbReference type="ARBA" id="ARBA00022734"/>
    </source>
</evidence>
<dbReference type="Gene3D" id="1.20.5.1000">
    <property type="entry name" value="arf6 gtpase in complex with a specific effector, jip4"/>
    <property type="match status" value="1"/>
</dbReference>
<dbReference type="RefSeq" id="XP_029361702.1">
    <property type="nucleotide sequence ID" value="XM_029505842.1"/>
</dbReference>
<dbReference type="RefSeq" id="XP_029361693.1">
    <property type="nucleotide sequence ID" value="XM_029505833.1"/>
</dbReference>
<dbReference type="OrthoDB" id="2142683at2759"/>
<sequence length="463" mass="52457">MSVEYDVATGTKMDIEDSKIGYKQLLAGGSNVRNSVNALRNSPYKVASVFLGLLCVALLAAVLGQSVHYGNVEQQQQNSLKAMSQEKENLQENLKTAQNEKSIAAFRHNQLKLTCDRTLTRKDQLQTNNNLLTEETNKLRLSQSQLETSNAALSKELEKLKASEKLLETNNNALSRAQDLLQKQHDLVVKRKNELQSNVDSVTREKNNLQNKLNNVTRSKEQLQLSYNDLVKDIERLQGQYNFSNSEKGKLASSHQNLTIEKEALQATCNALKKAADKVQESYASLLLEKNELENSCQNVTVEKDKLKVKIENLTVERDLLQQAAEKLNETIQAKKCPVGWHRFEYSCYFVSVSKKTWSKSREFCQNVGADLAIIKSLDEMTFITGLFKSDKELWIGLTDGVQEGKWKWVDGTPLTTAYWGKGQPNSHSGRNQDCVEVWHRVSGRGDWNDENCDTDQNWICEM</sequence>
<dbReference type="Gene3D" id="1.20.5.400">
    <property type="match status" value="2"/>
</dbReference>
<feature type="transmembrane region" description="Helical" evidence="4">
    <location>
        <begin position="49"/>
        <end position="69"/>
    </location>
</feature>